<protein>
    <submittedName>
        <fullName evidence="4">S-layer homology domain-containing protein</fullName>
    </submittedName>
</protein>
<gene>
    <name evidence="4" type="ORF">KCX82_16895</name>
</gene>
<evidence type="ECO:0000256" key="2">
    <source>
        <dbReference type="SAM" id="SignalP"/>
    </source>
</evidence>
<dbReference type="Pfam" id="PF00395">
    <property type="entry name" value="SLH"/>
    <property type="match status" value="1"/>
</dbReference>
<dbReference type="InterPro" id="IPR002931">
    <property type="entry name" value="Transglutaminase-like"/>
</dbReference>
<reference evidence="4" key="2">
    <citation type="submission" date="2021-04" db="EMBL/GenBank/DDBJ databases">
        <authorList>
            <person name="Liu J."/>
        </authorList>
    </citation>
    <scope>NUCLEOTIDE SEQUENCE</scope>
    <source>
        <strain evidence="4">BAD-6</strain>
    </source>
</reference>
<dbReference type="InterPro" id="IPR038765">
    <property type="entry name" value="Papain-like_cys_pep_sf"/>
</dbReference>
<dbReference type="SUPFAM" id="SSF54001">
    <property type="entry name" value="Cysteine proteinases"/>
    <property type="match status" value="1"/>
</dbReference>
<evidence type="ECO:0000313" key="5">
    <source>
        <dbReference type="Proteomes" id="UP000675664"/>
    </source>
</evidence>
<name>A0A8J7W297_9FIRM</name>
<proteinExistence type="predicted"/>
<comment type="caution">
    <text evidence="4">The sequence shown here is derived from an EMBL/GenBank/DDBJ whole genome shotgun (WGS) entry which is preliminary data.</text>
</comment>
<evidence type="ECO:0000259" key="3">
    <source>
        <dbReference type="PROSITE" id="PS51272"/>
    </source>
</evidence>
<keyword evidence="2" id="KW-0732">Signal</keyword>
<dbReference type="PANTHER" id="PTHR46333">
    <property type="entry name" value="CYTOKINESIS PROTEIN 3"/>
    <property type="match status" value="1"/>
</dbReference>
<dbReference type="SMART" id="SM00460">
    <property type="entry name" value="TGc"/>
    <property type="match status" value="1"/>
</dbReference>
<keyword evidence="1" id="KW-0677">Repeat</keyword>
<dbReference type="RefSeq" id="WP_227019698.1">
    <property type="nucleotide sequence ID" value="NZ_JAGSND010000014.1"/>
</dbReference>
<dbReference type="Pfam" id="PF01841">
    <property type="entry name" value="Transglut_core"/>
    <property type="match status" value="1"/>
</dbReference>
<dbReference type="Proteomes" id="UP000675664">
    <property type="component" value="Unassembled WGS sequence"/>
</dbReference>
<dbReference type="Gene3D" id="3.10.620.30">
    <property type="match status" value="1"/>
</dbReference>
<dbReference type="GO" id="GO:0005737">
    <property type="term" value="C:cytoplasm"/>
    <property type="evidence" value="ECO:0007669"/>
    <property type="project" value="TreeGrafter"/>
</dbReference>
<keyword evidence="5" id="KW-1185">Reference proteome</keyword>
<reference evidence="4" key="1">
    <citation type="submission" date="2021-04" db="EMBL/GenBank/DDBJ databases">
        <title>Sinoanaerobacter chloroacetimidivorans sp. nov., an obligate anaerobic bacterium isolated from anaerobic sludge.</title>
        <authorList>
            <person name="Bao Y."/>
        </authorList>
    </citation>
    <scope>NUCLEOTIDE SEQUENCE</scope>
    <source>
        <strain evidence="4">BAD-6</strain>
    </source>
</reference>
<feature type="chain" id="PRO_5035283347" evidence="2">
    <location>
        <begin position="27"/>
        <end position="531"/>
    </location>
</feature>
<dbReference type="EMBL" id="JAGSND010000014">
    <property type="protein sequence ID" value="MBR0599564.1"/>
    <property type="molecule type" value="Genomic_DNA"/>
</dbReference>
<feature type="domain" description="SLH" evidence="3">
    <location>
        <begin position="81"/>
        <end position="144"/>
    </location>
</feature>
<evidence type="ECO:0000313" key="4">
    <source>
        <dbReference type="EMBL" id="MBR0599564.1"/>
    </source>
</evidence>
<dbReference type="InterPro" id="IPR001119">
    <property type="entry name" value="SLH_dom"/>
</dbReference>
<dbReference type="PROSITE" id="PS51272">
    <property type="entry name" value="SLH"/>
    <property type="match status" value="1"/>
</dbReference>
<dbReference type="PANTHER" id="PTHR46333:SF2">
    <property type="entry name" value="CYTOKINESIS PROTEIN 3"/>
    <property type="match status" value="1"/>
</dbReference>
<dbReference type="AlphaFoldDB" id="A0A8J7W297"/>
<evidence type="ECO:0000256" key="1">
    <source>
        <dbReference type="ARBA" id="ARBA00022737"/>
    </source>
</evidence>
<dbReference type="InterPro" id="IPR052557">
    <property type="entry name" value="CAP/Cytokinesis_protein"/>
</dbReference>
<sequence length="531" mass="59081">MKKTRRIICIAMVLVMMAAAGMPAFAFTENESRSVEEFFIETDLLKGDGTSYGLDKESTRLEAVIILIRLLGKEAEAQSKINEPCRFTDVPQWAAGYVNYAWEANLSKGVSDTLFGPNGKISAQQYSTLLLRALGYNDLQGDFNWQNALGKAEELDILPEDMIQAYETQKTYTKRDLTETSFCYLEAAYKGTDTTLIDQLTGSGVISDNLAAQYGLGISGWTEVATGYDGENTFQFQLSGNRLTVTGAGTDEDEAWILVQIKNAASGKEQLQEVARRDSSNEYNLSVSLAGIPAGEYYVDLYGNKEKYNYYSSIILSTIKLKKTKEGCNFMVSPAYGQNLRIHLGNLLEDQHQKMTIMTRASKQSISTITSLAQQITQGAETDYEKIKAIHDWVADNIYYDKDFLDGKTKITNITSISVLENKYAVCSGYANLTKDLINAAGIPCRQVFGFALGISTDTDWENMSERNLEPNHVWNEAYVGGRWVILDATWDSGNTYTGGKFTYGGGPEDLYFDTTLEFLSNTHKSMTEEL</sequence>
<organism evidence="4 5">
    <name type="scientific">Sinanaerobacter chloroacetimidivorans</name>
    <dbReference type="NCBI Taxonomy" id="2818044"/>
    <lineage>
        <taxon>Bacteria</taxon>
        <taxon>Bacillati</taxon>
        <taxon>Bacillota</taxon>
        <taxon>Clostridia</taxon>
        <taxon>Peptostreptococcales</taxon>
        <taxon>Anaerovoracaceae</taxon>
        <taxon>Sinanaerobacter</taxon>
    </lineage>
</organism>
<accession>A0A8J7W297</accession>
<feature type="signal peptide" evidence="2">
    <location>
        <begin position="1"/>
        <end position="26"/>
    </location>
</feature>